<evidence type="ECO:0000313" key="14">
    <source>
        <dbReference type="Proteomes" id="UP000298416"/>
    </source>
</evidence>
<dbReference type="EMBL" id="PNBA02000012">
    <property type="protein sequence ID" value="KAG6404827.1"/>
    <property type="molecule type" value="Genomic_DNA"/>
</dbReference>
<dbReference type="Pfam" id="PF00067">
    <property type="entry name" value="p450"/>
    <property type="match status" value="1"/>
</dbReference>
<evidence type="ECO:0000256" key="7">
    <source>
        <dbReference type="ARBA" id="ARBA00022989"/>
    </source>
</evidence>
<evidence type="ECO:0000256" key="1">
    <source>
        <dbReference type="ARBA" id="ARBA00004606"/>
    </source>
</evidence>
<evidence type="ECO:0000256" key="4">
    <source>
        <dbReference type="ARBA" id="ARBA00022692"/>
    </source>
</evidence>
<evidence type="ECO:0000256" key="11">
    <source>
        <dbReference type="ARBA" id="ARBA00023136"/>
    </source>
</evidence>
<dbReference type="OrthoDB" id="1470350at2759"/>
<evidence type="ECO:0000256" key="5">
    <source>
        <dbReference type="ARBA" id="ARBA00022723"/>
    </source>
</evidence>
<comment type="caution">
    <text evidence="13">The sequence shown here is derived from an EMBL/GenBank/DDBJ whole genome shotgun (WGS) entry which is preliminary data.</text>
</comment>
<keyword evidence="8 12" id="KW-0560">Oxidoreductase</keyword>
<keyword evidence="3 12" id="KW-0349">Heme</keyword>
<proteinExistence type="inferred from homology"/>
<name>A0A8X8X1X3_SALSN</name>
<reference evidence="13" key="1">
    <citation type="submission" date="2018-01" db="EMBL/GenBank/DDBJ databases">
        <authorList>
            <person name="Mao J.F."/>
        </authorList>
    </citation>
    <scope>NUCLEOTIDE SEQUENCE</scope>
    <source>
        <strain evidence="13">Huo1</strain>
        <tissue evidence="13">Leaf</tissue>
    </source>
</reference>
<protein>
    <submittedName>
        <fullName evidence="13">Uncharacterized protein</fullName>
    </submittedName>
</protein>
<keyword evidence="4" id="KW-0812">Transmembrane</keyword>
<evidence type="ECO:0000313" key="13">
    <source>
        <dbReference type="EMBL" id="KAG6404827.1"/>
    </source>
</evidence>
<dbReference type="InterPro" id="IPR001128">
    <property type="entry name" value="Cyt_P450"/>
</dbReference>
<comment type="similarity">
    <text evidence="2 12">Belongs to the cytochrome P450 family.</text>
</comment>
<dbReference type="InterPro" id="IPR052306">
    <property type="entry name" value="CYP450_71D"/>
</dbReference>
<dbReference type="GO" id="GO:0020037">
    <property type="term" value="F:heme binding"/>
    <property type="evidence" value="ECO:0007669"/>
    <property type="project" value="InterPro"/>
</dbReference>
<keyword evidence="14" id="KW-1185">Reference proteome</keyword>
<evidence type="ECO:0000256" key="9">
    <source>
        <dbReference type="ARBA" id="ARBA00023004"/>
    </source>
</evidence>
<gene>
    <name evidence="13" type="ORF">SASPL_132403</name>
</gene>
<dbReference type="AlphaFoldDB" id="A0A8X8X1X3"/>
<evidence type="ECO:0000256" key="2">
    <source>
        <dbReference type="ARBA" id="ARBA00010617"/>
    </source>
</evidence>
<keyword evidence="7" id="KW-1133">Transmembrane helix</keyword>
<dbReference type="InterPro" id="IPR017972">
    <property type="entry name" value="Cyt_P450_CS"/>
</dbReference>
<evidence type="ECO:0000256" key="10">
    <source>
        <dbReference type="ARBA" id="ARBA00023033"/>
    </source>
</evidence>
<accession>A0A8X8X1X3</accession>
<comment type="subcellular location">
    <subcellularLocation>
        <location evidence="1">Membrane</location>
        <topology evidence="1">Single-pass type II membrane protein</topology>
    </subcellularLocation>
</comment>
<evidence type="ECO:0000256" key="8">
    <source>
        <dbReference type="ARBA" id="ARBA00023002"/>
    </source>
</evidence>
<keyword evidence="5 12" id="KW-0479">Metal-binding</keyword>
<dbReference type="PANTHER" id="PTHR47953:SF16">
    <property type="entry name" value="CYTOCHROME P450 71D8"/>
    <property type="match status" value="1"/>
</dbReference>
<dbReference type="PANTHER" id="PTHR47953">
    <property type="entry name" value="OS08G0105600 PROTEIN"/>
    <property type="match status" value="1"/>
</dbReference>
<dbReference type="CDD" id="cd11072">
    <property type="entry name" value="CYP71-like"/>
    <property type="match status" value="1"/>
</dbReference>
<evidence type="ECO:0000256" key="12">
    <source>
        <dbReference type="RuleBase" id="RU000461"/>
    </source>
</evidence>
<keyword evidence="10 12" id="KW-0503">Monooxygenase</keyword>
<sequence length="452" mass="51233">MSDPPFRCFKDLSDEHGPLMHLKLGESNAIVVSSPEMAKKMLKDLDPGFAERPQSVASKIMWYDRTDLGFSPCGGYWRQMRKLCINELFSPKMVRLFQSIREDESARLVNSLRESSGSAVNITEKLFAMASSVTCRAAFGAACKDSEMLLKTMADSLKMVGGFEIVDLFPSSRIAGVMSWRKLWLMRVMRRRLDAILDDVIARHRSNRAESGGRRLGNSEFGSEDLVDVFLRAKEEGQLQYPIDDNNIKAVLFDMFTAGTDTSASTVDWTLVELLRHPRVMAKVQAEVRQAMKGNNEESTDMKYLKLVIKETLRLHPPAPMLPRACIDEHVIDGYTIPAGSMVMVNIWAMQRDPRYWKDPETFEPERFENEELSFLGSDFKYMPFGIGRRICPGTTFGLAAVESPLAQLLYHFDWNLPEGVKAEDFDMIENIGNTASRIQNLHVVATPYEKQ</sequence>
<dbReference type="GO" id="GO:0005506">
    <property type="term" value="F:iron ion binding"/>
    <property type="evidence" value="ECO:0007669"/>
    <property type="project" value="InterPro"/>
</dbReference>
<dbReference type="PROSITE" id="PS00086">
    <property type="entry name" value="CYTOCHROME_P450"/>
    <property type="match status" value="1"/>
</dbReference>
<keyword evidence="11" id="KW-0472">Membrane</keyword>
<reference evidence="13" key="2">
    <citation type="submission" date="2020-08" db="EMBL/GenBank/DDBJ databases">
        <title>Plant Genome Project.</title>
        <authorList>
            <person name="Zhang R.-G."/>
        </authorList>
    </citation>
    <scope>NUCLEOTIDE SEQUENCE</scope>
    <source>
        <strain evidence="13">Huo1</strain>
        <tissue evidence="13">Leaf</tissue>
    </source>
</reference>
<evidence type="ECO:0000256" key="3">
    <source>
        <dbReference type="ARBA" id="ARBA00022617"/>
    </source>
</evidence>
<dbReference type="GO" id="GO:0016705">
    <property type="term" value="F:oxidoreductase activity, acting on paired donors, with incorporation or reduction of molecular oxygen"/>
    <property type="evidence" value="ECO:0007669"/>
    <property type="project" value="InterPro"/>
</dbReference>
<dbReference type="FunFam" id="1.10.630.10:FF:000043">
    <property type="entry name" value="Cytochrome P450 99A2"/>
    <property type="match status" value="1"/>
</dbReference>
<evidence type="ECO:0000256" key="6">
    <source>
        <dbReference type="ARBA" id="ARBA00022968"/>
    </source>
</evidence>
<organism evidence="13">
    <name type="scientific">Salvia splendens</name>
    <name type="common">Scarlet sage</name>
    <dbReference type="NCBI Taxonomy" id="180675"/>
    <lineage>
        <taxon>Eukaryota</taxon>
        <taxon>Viridiplantae</taxon>
        <taxon>Streptophyta</taxon>
        <taxon>Embryophyta</taxon>
        <taxon>Tracheophyta</taxon>
        <taxon>Spermatophyta</taxon>
        <taxon>Magnoliopsida</taxon>
        <taxon>eudicotyledons</taxon>
        <taxon>Gunneridae</taxon>
        <taxon>Pentapetalae</taxon>
        <taxon>asterids</taxon>
        <taxon>lamiids</taxon>
        <taxon>Lamiales</taxon>
        <taxon>Lamiaceae</taxon>
        <taxon>Nepetoideae</taxon>
        <taxon>Mentheae</taxon>
        <taxon>Salviinae</taxon>
        <taxon>Salvia</taxon>
        <taxon>Salvia subgen. Calosphace</taxon>
        <taxon>core Calosphace</taxon>
    </lineage>
</organism>
<keyword evidence="6" id="KW-0735">Signal-anchor</keyword>
<dbReference type="Proteomes" id="UP000298416">
    <property type="component" value="Unassembled WGS sequence"/>
</dbReference>
<dbReference type="GO" id="GO:0016020">
    <property type="term" value="C:membrane"/>
    <property type="evidence" value="ECO:0007669"/>
    <property type="project" value="UniProtKB-SubCell"/>
</dbReference>
<dbReference type="GO" id="GO:0004497">
    <property type="term" value="F:monooxygenase activity"/>
    <property type="evidence" value="ECO:0007669"/>
    <property type="project" value="UniProtKB-KW"/>
</dbReference>
<keyword evidence="9 12" id="KW-0408">Iron</keyword>